<evidence type="ECO:0000256" key="4">
    <source>
        <dbReference type="ARBA" id="ARBA00023163"/>
    </source>
</evidence>
<dbReference type="GO" id="GO:0051123">
    <property type="term" value="P:RNA polymerase II preinitiation complex assembly"/>
    <property type="evidence" value="ECO:0007669"/>
    <property type="project" value="TreeGrafter"/>
</dbReference>
<comment type="similarity">
    <text evidence="2">Belongs to the TAF9 family.</text>
</comment>
<dbReference type="Pfam" id="PF02291">
    <property type="entry name" value="TFIID-31kDa"/>
    <property type="match status" value="1"/>
</dbReference>
<evidence type="ECO:0000256" key="6">
    <source>
        <dbReference type="SAM" id="MobiDB-lite"/>
    </source>
</evidence>
<evidence type="ECO:0000313" key="7">
    <source>
        <dbReference type="EMBL" id="PWW80233.1"/>
    </source>
</evidence>
<dbReference type="InterPro" id="IPR009072">
    <property type="entry name" value="Histone-fold"/>
</dbReference>
<comment type="subcellular location">
    <subcellularLocation>
        <location evidence="1">Nucleus</location>
    </subcellularLocation>
</comment>
<proteinExistence type="inferred from homology"/>
<keyword evidence="8" id="KW-1185">Reference proteome</keyword>
<keyword evidence="3" id="KW-0805">Transcription regulation</keyword>
<keyword evidence="5" id="KW-0539">Nucleus</keyword>
<name>A0A317T0H1_9PEZI</name>
<evidence type="ECO:0000256" key="1">
    <source>
        <dbReference type="ARBA" id="ARBA00004123"/>
    </source>
</evidence>
<dbReference type="GO" id="GO:0046982">
    <property type="term" value="F:protein heterodimerization activity"/>
    <property type="evidence" value="ECO:0007669"/>
    <property type="project" value="InterPro"/>
</dbReference>
<dbReference type="AlphaFoldDB" id="A0A317T0H1"/>
<gene>
    <name evidence="7" type="ORF">C7212DRAFT_306252</name>
</gene>
<dbReference type="GO" id="GO:0003713">
    <property type="term" value="F:transcription coactivator activity"/>
    <property type="evidence" value="ECO:0007669"/>
    <property type="project" value="TreeGrafter"/>
</dbReference>
<dbReference type="Gene3D" id="1.10.20.10">
    <property type="entry name" value="Histone, subunit A"/>
    <property type="match status" value="1"/>
</dbReference>
<dbReference type="EMBL" id="PYWC01000004">
    <property type="protein sequence ID" value="PWW80233.1"/>
    <property type="molecule type" value="Genomic_DNA"/>
</dbReference>
<feature type="compositionally biased region" description="Acidic residues" evidence="6">
    <location>
        <begin position="191"/>
        <end position="201"/>
    </location>
</feature>
<accession>A0A317T0H1</accession>
<feature type="region of interest" description="Disordered" evidence="6">
    <location>
        <begin position="1"/>
        <end position="58"/>
    </location>
</feature>
<dbReference type="CDD" id="cd07979">
    <property type="entry name" value="HFD_TAF9"/>
    <property type="match status" value="1"/>
</dbReference>
<evidence type="ECO:0000256" key="3">
    <source>
        <dbReference type="ARBA" id="ARBA00023015"/>
    </source>
</evidence>
<dbReference type="InterPro" id="IPR003162">
    <property type="entry name" value="TFIID-31"/>
</dbReference>
<dbReference type="STRING" id="42249.A0A317T0H1"/>
<dbReference type="GO" id="GO:0016251">
    <property type="term" value="F:RNA polymerase II general transcription initiation factor activity"/>
    <property type="evidence" value="ECO:0007669"/>
    <property type="project" value="TreeGrafter"/>
</dbReference>
<dbReference type="PANTHER" id="PTHR48068">
    <property type="entry name" value="TAF9 RNA POLYMERASE II, TATA BOX-BINDING PROTEIN (TBP)-ASSOCIATED FACTOR"/>
    <property type="match status" value="1"/>
</dbReference>
<evidence type="ECO:0000256" key="2">
    <source>
        <dbReference type="ARBA" id="ARBA00007646"/>
    </source>
</evidence>
<sequence length="244" mass="26447">MAEPNGVTADADPAPNPQPSTQSTNNETSTSQPPNIQGETKTSDNTNGNMEAPGSRRPRDARIIHLILSSMGVTSYQERVPLMLMDFAYRYTSSVLQDALLFSDAINGTANTGGTNPPATITIQDLRMSVASRINHQFNTSLPKEFLLEIAQERNKVALPTVGKEFGVRLPPEKYCLTGINWDLSETHEEWMDESDGEPEPEMPRPAFPSGAMVDGTGEGMELDDVFGSGRQEGDAGDSLMVDA</sequence>
<dbReference type="InterPro" id="IPR051431">
    <property type="entry name" value="TFIID_subunit_9"/>
</dbReference>
<protein>
    <submittedName>
        <fullName evidence="7">TFIID-31kDa-domain-containing protein</fullName>
    </submittedName>
</protein>
<keyword evidence="4" id="KW-0804">Transcription</keyword>
<organism evidence="7 8">
    <name type="scientific">Tuber magnatum</name>
    <name type="common">white Piedmont truffle</name>
    <dbReference type="NCBI Taxonomy" id="42249"/>
    <lineage>
        <taxon>Eukaryota</taxon>
        <taxon>Fungi</taxon>
        <taxon>Dikarya</taxon>
        <taxon>Ascomycota</taxon>
        <taxon>Pezizomycotina</taxon>
        <taxon>Pezizomycetes</taxon>
        <taxon>Pezizales</taxon>
        <taxon>Tuberaceae</taxon>
        <taxon>Tuber</taxon>
    </lineage>
</organism>
<feature type="region of interest" description="Disordered" evidence="6">
    <location>
        <begin position="191"/>
        <end position="244"/>
    </location>
</feature>
<feature type="compositionally biased region" description="Low complexity" evidence="6">
    <location>
        <begin position="19"/>
        <end position="35"/>
    </location>
</feature>
<dbReference type="Proteomes" id="UP000246991">
    <property type="component" value="Unassembled WGS sequence"/>
</dbReference>
<evidence type="ECO:0000313" key="8">
    <source>
        <dbReference type="Proteomes" id="UP000246991"/>
    </source>
</evidence>
<dbReference type="PANTHER" id="PTHR48068:SF4">
    <property type="entry name" value="TATA-BOX BINDING PROTEIN ASSOCIATED FACTOR 9"/>
    <property type="match status" value="1"/>
</dbReference>
<dbReference type="GO" id="GO:0000124">
    <property type="term" value="C:SAGA complex"/>
    <property type="evidence" value="ECO:0007669"/>
    <property type="project" value="TreeGrafter"/>
</dbReference>
<dbReference type="SUPFAM" id="SSF47113">
    <property type="entry name" value="Histone-fold"/>
    <property type="match status" value="1"/>
</dbReference>
<dbReference type="GO" id="GO:0005669">
    <property type="term" value="C:transcription factor TFIID complex"/>
    <property type="evidence" value="ECO:0007669"/>
    <property type="project" value="TreeGrafter"/>
</dbReference>
<feature type="compositionally biased region" description="Polar residues" evidence="6">
    <location>
        <begin position="37"/>
        <end position="49"/>
    </location>
</feature>
<dbReference type="OrthoDB" id="341924at2759"/>
<comment type="caution">
    <text evidence="7">The sequence shown here is derived from an EMBL/GenBank/DDBJ whole genome shotgun (WGS) entry which is preliminary data.</text>
</comment>
<evidence type="ECO:0000256" key="5">
    <source>
        <dbReference type="ARBA" id="ARBA00023242"/>
    </source>
</evidence>
<reference evidence="7 8" key="1">
    <citation type="submission" date="2018-03" db="EMBL/GenBank/DDBJ databases">
        <title>Genomes of Pezizomycetes fungi and the evolution of truffles.</title>
        <authorList>
            <person name="Murat C."/>
            <person name="Payen T."/>
            <person name="Noel B."/>
            <person name="Kuo A."/>
            <person name="Martin F.M."/>
        </authorList>
    </citation>
    <scope>NUCLEOTIDE SEQUENCE [LARGE SCALE GENOMIC DNA]</scope>
    <source>
        <strain evidence="7">091103-1</strain>
    </source>
</reference>